<gene>
    <name evidence="1" type="ORF">S01H1_28068</name>
</gene>
<accession>X0TM25</accession>
<feature type="non-terminal residue" evidence="1">
    <location>
        <position position="191"/>
    </location>
</feature>
<organism evidence="1">
    <name type="scientific">marine sediment metagenome</name>
    <dbReference type="NCBI Taxonomy" id="412755"/>
    <lineage>
        <taxon>unclassified sequences</taxon>
        <taxon>metagenomes</taxon>
        <taxon>ecological metagenomes</taxon>
    </lineage>
</organism>
<sequence>MDVKMLKKIKKFGLVKSLFSLVLCLPISPIMAQEAGKTFIQTVGQNQSPTLSGTITTIGLGIGLALGATYTHHLSRFGTQGKAALKQELFTEWQKGNLERVKELIHTLYPSSNPSSSIKMLWQLLEKDKQKFLSSCINVAAFYGQTDLIQFLYDRGGDVTMQLYPPEEIQRKLPLCKGTSLHFAALGQSPN</sequence>
<dbReference type="EMBL" id="BARS01017134">
    <property type="protein sequence ID" value="GAF94598.1"/>
    <property type="molecule type" value="Genomic_DNA"/>
</dbReference>
<proteinExistence type="predicted"/>
<name>X0TM25_9ZZZZ</name>
<protein>
    <recommendedName>
        <fullName evidence="2">Ankyrin repeat-containing protein</fullName>
    </recommendedName>
</protein>
<dbReference type="InterPro" id="IPR036770">
    <property type="entry name" value="Ankyrin_rpt-contain_sf"/>
</dbReference>
<dbReference type="AlphaFoldDB" id="X0TM25"/>
<dbReference type="Gene3D" id="1.25.40.20">
    <property type="entry name" value="Ankyrin repeat-containing domain"/>
    <property type="match status" value="1"/>
</dbReference>
<comment type="caution">
    <text evidence="1">The sequence shown here is derived from an EMBL/GenBank/DDBJ whole genome shotgun (WGS) entry which is preliminary data.</text>
</comment>
<reference evidence="1" key="1">
    <citation type="journal article" date="2014" name="Front. Microbiol.">
        <title>High frequency of phylogenetically diverse reductive dehalogenase-homologous genes in deep subseafloor sedimentary metagenomes.</title>
        <authorList>
            <person name="Kawai M."/>
            <person name="Futagami T."/>
            <person name="Toyoda A."/>
            <person name="Takaki Y."/>
            <person name="Nishi S."/>
            <person name="Hori S."/>
            <person name="Arai W."/>
            <person name="Tsubouchi T."/>
            <person name="Morono Y."/>
            <person name="Uchiyama I."/>
            <person name="Ito T."/>
            <person name="Fujiyama A."/>
            <person name="Inagaki F."/>
            <person name="Takami H."/>
        </authorList>
    </citation>
    <scope>NUCLEOTIDE SEQUENCE</scope>
    <source>
        <strain evidence="1">Expedition CK06-06</strain>
    </source>
</reference>
<evidence type="ECO:0000313" key="1">
    <source>
        <dbReference type="EMBL" id="GAF94598.1"/>
    </source>
</evidence>
<evidence type="ECO:0008006" key="2">
    <source>
        <dbReference type="Google" id="ProtNLM"/>
    </source>
</evidence>